<organism evidence="1 2">
    <name type="scientific">Vanilla planifolia</name>
    <name type="common">Vanilla</name>
    <dbReference type="NCBI Taxonomy" id="51239"/>
    <lineage>
        <taxon>Eukaryota</taxon>
        <taxon>Viridiplantae</taxon>
        <taxon>Streptophyta</taxon>
        <taxon>Embryophyta</taxon>
        <taxon>Tracheophyta</taxon>
        <taxon>Spermatophyta</taxon>
        <taxon>Magnoliopsida</taxon>
        <taxon>Liliopsida</taxon>
        <taxon>Asparagales</taxon>
        <taxon>Orchidaceae</taxon>
        <taxon>Vanilloideae</taxon>
        <taxon>Vanilleae</taxon>
        <taxon>Vanilla</taxon>
    </lineage>
</organism>
<proteinExistence type="predicted"/>
<dbReference type="AlphaFoldDB" id="A0A835R9E5"/>
<protein>
    <submittedName>
        <fullName evidence="1">Uncharacterized protein</fullName>
    </submittedName>
</protein>
<accession>A0A835R9E5</accession>
<comment type="caution">
    <text evidence="1">The sequence shown here is derived from an EMBL/GenBank/DDBJ whole genome shotgun (WGS) entry which is preliminary data.</text>
</comment>
<sequence length="70" mass="8013">MAARFCTIFKINDGILYYQIRLPCFLTAIEDAEYKEDKIECQEKGYTIGNVNSSVPGGRDHSFVREKFDG</sequence>
<evidence type="ECO:0000313" key="2">
    <source>
        <dbReference type="Proteomes" id="UP000639772"/>
    </source>
</evidence>
<evidence type="ECO:0000313" key="1">
    <source>
        <dbReference type="EMBL" id="KAG0486874.1"/>
    </source>
</evidence>
<name>A0A835R9E5_VANPL</name>
<gene>
    <name evidence="1" type="ORF">HPP92_008969</name>
</gene>
<reference evidence="1 2" key="1">
    <citation type="journal article" date="2020" name="Nat. Food">
        <title>A phased Vanilla planifolia genome enables genetic improvement of flavour and production.</title>
        <authorList>
            <person name="Hasing T."/>
            <person name="Tang H."/>
            <person name="Brym M."/>
            <person name="Khazi F."/>
            <person name="Huang T."/>
            <person name="Chambers A.H."/>
        </authorList>
    </citation>
    <scope>NUCLEOTIDE SEQUENCE [LARGE SCALE GENOMIC DNA]</scope>
    <source>
        <tissue evidence="1">Leaf</tissue>
    </source>
</reference>
<dbReference type="EMBL" id="JADCNM010000004">
    <property type="protein sequence ID" value="KAG0486874.1"/>
    <property type="molecule type" value="Genomic_DNA"/>
</dbReference>
<dbReference type="Proteomes" id="UP000639772">
    <property type="component" value="Unassembled WGS sequence"/>
</dbReference>